<organism evidence="7 8">
    <name type="scientific">Cymbomonas tetramitiformis</name>
    <dbReference type="NCBI Taxonomy" id="36881"/>
    <lineage>
        <taxon>Eukaryota</taxon>
        <taxon>Viridiplantae</taxon>
        <taxon>Chlorophyta</taxon>
        <taxon>Pyramimonadophyceae</taxon>
        <taxon>Pyramimonadales</taxon>
        <taxon>Pyramimonadaceae</taxon>
        <taxon>Cymbomonas</taxon>
    </lineage>
</organism>
<name>A0AAE0KSE6_9CHLO</name>
<comment type="subcellular location">
    <subcellularLocation>
        <location evidence="1">Nucleus</location>
    </subcellularLocation>
</comment>
<proteinExistence type="predicted"/>
<evidence type="ECO:0000313" key="8">
    <source>
        <dbReference type="Proteomes" id="UP001190700"/>
    </source>
</evidence>
<accession>A0AAE0KSE6</accession>
<dbReference type="Proteomes" id="UP001190700">
    <property type="component" value="Unassembled WGS sequence"/>
</dbReference>
<evidence type="ECO:0000256" key="5">
    <source>
        <dbReference type="ARBA" id="ARBA00023242"/>
    </source>
</evidence>
<dbReference type="GO" id="GO:0008270">
    <property type="term" value="F:zinc ion binding"/>
    <property type="evidence" value="ECO:0007669"/>
    <property type="project" value="UniProtKB-KW"/>
</dbReference>
<dbReference type="InterPro" id="IPR052035">
    <property type="entry name" value="ZnF_BED_domain_contain"/>
</dbReference>
<dbReference type="PANTHER" id="PTHR46481:SF10">
    <property type="entry name" value="ZINC FINGER BED DOMAIN-CONTAINING PROTEIN 39"/>
    <property type="match status" value="1"/>
</dbReference>
<dbReference type="AlphaFoldDB" id="A0AAE0KSE6"/>
<evidence type="ECO:0000256" key="4">
    <source>
        <dbReference type="ARBA" id="ARBA00022833"/>
    </source>
</evidence>
<sequence>MVFTKHVLPKLRDVDCVALSFDLWMSHKTDEIFSVTATWTTRDWVHGHCSLGLVKMNNGTSGVEIAKCLASLLSKHKLSDKVVAYVKDDGKNLHTCAIALDGIVSCKVKTRFTSTYKFFLSLLDNESAVNMCFSSLVAREYRHRVPSPETWRTAESIVSTLKYPATVCCKSQDRGLWSLADAMNRVGRMYFTFDKEIIELETTLTAAAAAAALDPLVEDAVALQTRHHQKFRAEMRREVNTWLRPFLEPLFSVVPDKAHAFLALAVDPRFKGLGVIVGLIGAEAALRLRDRYDEEHLIPMILANHAIRNAVPTGPAEAPRSSTPVAGGEPELGCHDLQEQEALPEIALLTNAIRAQLKQFRAFAVASDVKDVRFNLTIPDFTRDYTTAIALSAGVNETAVDVLSLTSGSVKVRTLITFPPYLWDEPSNSASFHVRLETAPETIFLHLPYFDDAVPITSQDISVDAAKQWLSPPPPSPSPPPPPTQSACGQGALVAAMLEEIIAEIVLCGNISLGGAELPQVQRVLRIQGQCGANPCVIDAQHRTRHVQIGNSKPGALLTTAPIGISFTSMNASTSGFHAPIRELIAQVLQQKLEQPGAPFTVLRAQACSADEAGAAWCPLTVLRAQACSADEAAGSSLFCG</sequence>
<comment type="caution">
    <text evidence="7">The sequence shown here is derived from an EMBL/GenBank/DDBJ whole genome shotgun (WGS) entry which is preliminary data.</text>
</comment>
<dbReference type="GO" id="GO:0005634">
    <property type="term" value="C:nucleus"/>
    <property type="evidence" value="ECO:0007669"/>
    <property type="project" value="UniProtKB-SubCell"/>
</dbReference>
<dbReference type="SUPFAM" id="SSF53098">
    <property type="entry name" value="Ribonuclease H-like"/>
    <property type="match status" value="1"/>
</dbReference>
<keyword evidence="4" id="KW-0862">Zinc</keyword>
<reference evidence="7 8" key="1">
    <citation type="journal article" date="2015" name="Genome Biol. Evol.">
        <title>Comparative Genomics of a Bacterivorous Green Alga Reveals Evolutionary Causalities and Consequences of Phago-Mixotrophic Mode of Nutrition.</title>
        <authorList>
            <person name="Burns J.A."/>
            <person name="Paasch A."/>
            <person name="Narechania A."/>
            <person name="Kim E."/>
        </authorList>
    </citation>
    <scope>NUCLEOTIDE SEQUENCE [LARGE SCALE GENOMIC DNA]</scope>
    <source>
        <strain evidence="7 8">PLY_AMNH</strain>
    </source>
</reference>
<keyword evidence="2" id="KW-0479">Metal-binding</keyword>
<keyword evidence="3" id="KW-0863">Zinc-finger</keyword>
<evidence type="ECO:0000313" key="7">
    <source>
        <dbReference type="EMBL" id="KAK3259096.1"/>
    </source>
</evidence>
<feature type="region of interest" description="Disordered" evidence="6">
    <location>
        <begin position="467"/>
        <end position="488"/>
    </location>
</feature>
<evidence type="ECO:0000256" key="1">
    <source>
        <dbReference type="ARBA" id="ARBA00004123"/>
    </source>
</evidence>
<evidence type="ECO:0000256" key="3">
    <source>
        <dbReference type="ARBA" id="ARBA00022771"/>
    </source>
</evidence>
<protein>
    <submittedName>
        <fullName evidence="7">Uncharacterized protein</fullName>
    </submittedName>
</protein>
<dbReference type="EMBL" id="LGRX02018996">
    <property type="protein sequence ID" value="KAK3259096.1"/>
    <property type="molecule type" value="Genomic_DNA"/>
</dbReference>
<keyword evidence="8" id="KW-1185">Reference proteome</keyword>
<keyword evidence="5" id="KW-0539">Nucleus</keyword>
<evidence type="ECO:0000256" key="6">
    <source>
        <dbReference type="SAM" id="MobiDB-lite"/>
    </source>
</evidence>
<feature type="compositionally biased region" description="Pro residues" evidence="6">
    <location>
        <begin position="471"/>
        <end position="484"/>
    </location>
</feature>
<dbReference type="PANTHER" id="PTHR46481">
    <property type="entry name" value="ZINC FINGER BED DOMAIN-CONTAINING PROTEIN 4"/>
    <property type="match status" value="1"/>
</dbReference>
<evidence type="ECO:0000256" key="2">
    <source>
        <dbReference type="ARBA" id="ARBA00022723"/>
    </source>
</evidence>
<dbReference type="InterPro" id="IPR012337">
    <property type="entry name" value="RNaseH-like_sf"/>
</dbReference>
<gene>
    <name evidence="7" type="ORF">CYMTET_31892</name>
</gene>